<dbReference type="AlphaFoldDB" id="A0A5N5I039"/>
<dbReference type="EMBL" id="SMOL01000120">
    <property type="protein sequence ID" value="KAB2633545.1"/>
    <property type="molecule type" value="Genomic_DNA"/>
</dbReference>
<comment type="caution">
    <text evidence="1">The sequence shown here is derived from an EMBL/GenBank/DDBJ whole genome shotgun (WGS) entry which is preliminary data.</text>
</comment>
<accession>A0A5N5I039</accession>
<gene>
    <name evidence="1" type="ORF">D8674_029792</name>
</gene>
<sequence length="100" mass="11443">MLNLNKLSFTALEVSEMNYLKWVQDVKLHLTVKNLRPAIDDETDNPVGEVDKATAMIFIRIRSTSIMGRFWLITLITKTTYSCLKQDMTGNIFTSKTLSL</sequence>
<dbReference type="OrthoDB" id="1164377at2759"/>
<evidence type="ECO:0000313" key="2">
    <source>
        <dbReference type="Proteomes" id="UP000327157"/>
    </source>
</evidence>
<protein>
    <submittedName>
        <fullName evidence="1">Uncharacterized protein</fullName>
    </submittedName>
</protein>
<reference evidence="2" key="2">
    <citation type="submission" date="2019-10" db="EMBL/GenBank/DDBJ databases">
        <title>A de novo genome assembly of a pear dwarfing rootstock.</title>
        <authorList>
            <person name="Wang F."/>
            <person name="Wang J."/>
            <person name="Li S."/>
            <person name="Zhang Y."/>
            <person name="Fang M."/>
            <person name="Ma L."/>
            <person name="Zhao Y."/>
            <person name="Jiang S."/>
        </authorList>
    </citation>
    <scope>NUCLEOTIDE SEQUENCE [LARGE SCALE GENOMIC DNA]</scope>
</reference>
<organism evidence="1 2">
    <name type="scientific">Pyrus ussuriensis x Pyrus communis</name>
    <dbReference type="NCBI Taxonomy" id="2448454"/>
    <lineage>
        <taxon>Eukaryota</taxon>
        <taxon>Viridiplantae</taxon>
        <taxon>Streptophyta</taxon>
        <taxon>Embryophyta</taxon>
        <taxon>Tracheophyta</taxon>
        <taxon>Spermatophyta</taxon>
        <taxon>Magnoliopsida</taxon>
        <taxon>eudicotyledons</taxon>
        <taxon>Gunneridae</taxon>
        <taxon>Pentapetalae</taxon>
        <taxon>rosids</taxon>
        <taxon>fabids</taxon>
        <taxon>Rosales</taxon>
        <taxon>Rosaceae</taxon>
        <taxon>Amygdaloideae</taxon>
        <taxon>Maleae</taxon>
        <taxon>Pyrus</taxon>
    </lineage>
</organism>
<reference evidence="1 2" key="1">
    <citation type="submission" date="2019-09" db="EMBL/GenBank/DDBJ databases">
        <authorList>
            <person name="Ou C."/>
        </authorList>
    </citation>
    <scope>NUCLEOTIDE SEQUENCE [LARGE SCALE GENOMIC DNA]</scope>
    <source>
        <strain evidence="1">S2</strain>
        <tissue evidence="1">Leaf</tissue>
    </source>
</reference>
<reference evidence="1 2" key="3">
    <citation type="submission" date="2019-11" db="EMBL/GenBank/DDBJ databases">
        <title>A de novo genome assembly of a pear dwarfing rootstock.</title>
        <authorList>
            <person name="Wang F."/>
            <person name="Wang J."/>
            <person name="Li S."/>
            <person name="Zhang Y."/>
            <person name="Fang M."/>
            <person name="Ma L."/>
            <person name="Zhao Y."/>
            <person name="Jiang S."/>
        </authorList>
    </citation>
    <scope>NUCLEOTIDE SEQUENCE [LARGE SCALE GENOMIC DNA]</scope>
    <source>
        <strain evidence="1">S2</strain>
        <tissue evidence="1">Leaf</tissue>
    </source>
</reference>
<keyword evidence="2" id="KW-1185">Reference proteome</keyword>
<proteinExistence type="predicted"/>
<evidence type="ECO:0000313" key="1">
    <source>
        <dbReference type="EMBL" id="KAB2633545.1"/>
    </source>
</evidence>
<name>A0A5N5I039_9ROSA</name>
<dbReference type="Proteomes" id="UP000327157">
    <property type="component" value="Chromosome 6"/>
</dbReference>